<dbReference type="OrthoDB" id="1926212at2759"/>
<keyword evidence="1" id="KW-0677">Repeat</keyword>
<protein>
    <submittedName>
        <fullName evidence="4">Uncharacterized protein</fullName>
    </submittedName>
</protein>
<dbReference type="Pfam" id="PF14559">
    <property type="entry name" value="TPR_19"/>
    <property type="match status" value="1"/>
</dbReference>
<dbReference type="PANTHER" id="PTHR16193">
    <property type="entry name" value="TETRATRICOPEPTIDE REPEAT PROTEIN 27"/>
    <property type="match status" value="1"/>
</dbReference>
<dbReference type="Gene3D" id="1.25.40.10">
    <property type="entry name" value="Tetratricopeptide repeat domain"/>
    <property type="match status" value="1"/>
</dbReference>
<dbReference type="PANTHER" id="PTHR16193:SF0">
    <property type="entry name" value="TETRATRICOPEPTIDE REPEAT PROTEIN 27"/>
    <property type="match status" value="1"/>
</dbReference>
<dbReference type="InterPro" id="IPR011990">
    <property type="entry name" value="TPR-like_helical_dom_sf"/>
</dbReference>
<proteinExistence type="predicted"/>
<dbReference type="AlphaFoldDB" id="A0A1Y2B6T4"/>
<evidence type="ECO:0000313" key="5">
    <source>
        <dbReference type="Proteomes" id="UP000193986"/>
    </source>
</evidence>
<name>A0A1Y2B6T4_9TREE</name>
<feature type="repeat" description="TPR" evidence="3">
    <location>
        <begin position="104"/>
        <end position="137"/>
    </location>
</feature>
<dbReference type="EMBL" id="MCFC01000019">
    <property type="protein sequence ID" value="ORY30559.1"/>
    <property type="molecule type" value="Genomic_DNA"/>
</dbReference>
<dbReference type="InterPro" id="IPR044244">
    <property type="entry name" value="TTC27/Emw1"/>
</dbReference>
<gene>
    <name evidence="4" type="ORF">BCR39DRAFT_494484</name>
</gene>
<reference evidence="4 5" key="1">
    <citation type="submission" date="2016-07" db="EMBL/GenBank/DDBJ databases">
        <title>Pervasive Adenine N6-methylation of Active Genes in Fungi.</title>
        <authorList>
            <consortium name="DOE Joint Genome Institute"/>
            <person name="Mondo S.J."/>
            <person name="Dannebaum R.O."/>
            <person name="Kuo R.C."/>
            <person name="Labutti K."/>
            <person name="Haridas S."/>
            <person name="Kuo A."/>
            <person name="Salamov A."/>
            <person name="Ahrendt S.R."/>
            <person name="Lipzen A."/>
            <person name="Sullivan W."/>
            <person name="Andreopoulos W.B."/>
            <person name="Clum A."/>
            <person name="Lindquist E."/>
            <person name="Daum C."/>
            <person name="Ramamoorthy G.K."/>
            <person name="Gryganskyi A."/>
            <person name="Culley D."/>
            <person name="Magnuson J.K."/>
            <person name="James T.Y."/>
            <person name="O'Malley M.A."/>
            <person name="Stajich J.E."/>
            <person name="Spatafora J.W."/>
            <person name="Visel A."/>
            <person name="Grigoriev I.V."/>
        </authorList>
    </citation>
    <scope>NUCLEOTIDE SEQUENCE [LARGE SCALE GENOMIC DNA]</scope>
    <source>
        <strain evidence="4 5">68-887.2</strain>
    </source>
</reference>
<evidence type="ECO:0000256" key="3">
    <source>
        <dbReference type="PROSITE-ProRule" id="PRU00339"/>
    </source>
</evidence>
<dbReference type="Proteomes" id="UP000193986">
    <property type="component" value="Unassembled WGS sequence"/>
</dbReference>
<evidence type="ECO:0000256" key="2">
    <source>
        <dbReference type="ARBA" id="ARBA00022803"/>
    </source>
</evidence>
<sequence length="234" mass="25409">MATRISVLVAARMARPTAVTSVTAISRALTSHQTFNGLYSGLTRYRASQLRQYASTSSEPDSTSDPTLSRALELIDRGTEAFEKGELRAAKELYEESVGVRETSGAWFNLGVCEYHDGQHAKAITAWENSTRLNPSADAYTNLASAHIMSKPPQPALAIKHLTSALELAPDDPEIAFNLAAILESTDNFEPALNMYQRASKGGVERAEQNIRSISAKILARRAAQEKQAGQADN</sequence>
<accession>A0A1Y2B6T4</accession>
<dbReference type="SMART" id="SM00028">
    <property type="entry name" value="TPR"/>
    <property type="match status" value="3"/>
</dbReference>
<organism evidence="4 5">
    <name type="scientific">Naematelia encephala</name>
    <dbReference type="NCBI Taxonomy" id="71784"/>
    <lineage>
        <taxon>Eukaryota</taxon>
        <taxon>Fungi</taxon>
        <taxon>Dikarya</taxon>
        <taxon>Basidiomycota</taxon>
        <taxon>Agaricomycotina</taxon>
        <taxon>Tremellomycetes</taxon>
        <taxon>Tremellales</taxon>
        <taxon>Naemateliaceae</taxon>
        <taxon>Naematelia</taxon>
    </lineage>
</organism>
<comment type="caution">
    <text evidence="4">The sequence shown here is derived from an EMBL/GenBank/DDBJ whole genome shotgun (WGS) entry which is preliminary data.</text>
</comment>
<dbReference type="Pfam" id="PF13432">
    <property type="entry name" value="TPR_16"/>
    <property type="match status" value="1"/>
</dbReference>
<dbReference type="InterPro" id="IPR019734">
    <property type="entry name" value="TPR_rpt"/>
</dbReference>
<keyword evidence="5" id="KW-1185">Reference proteome</keyword>
<dbReference type="SUPFAM" id="SSF48452">
    <property type="entry name" value="TPR-like"/>
    <property type="match status" value="1"/>
</dbReference>
<dbReference type="PROSITE" id="PS50005">
    <property type="entry name" value="TPR"/>
    <property type="match status" value="1"/>
</dbReference>
<dbReference type="InParanoid" id="A0A1Y2B6T4"/>
<evidence type="ECO:0000313" key="4">
    <source>
        <dbReference type="EMBL" id="ORY30559.1"/>
    </source>
</evidence>
<evidence type="ECO:0000256" key="1">
    <source>
        <dbReference type="ARBA" id="ARBA00022737"/>
    </source>
</evidence>
<keyword evidence="2 3" id="KW-0802">TPR repeat</keyword>